<dbReference type="Gene3D" id="1.10.1240.40">
    <property type="entry name" value="ENT domain"/>
    <property type="match status" value="1"/>
</dbReference>
<dbReference type="Pfam" id="PF03735">
    <property type="entry name" value="ENT"/>
    <property type="match status" value="1"/>
</dbReference>
<keyword evidence="2" id="KW-0539">Nucleus</keyword>
<sequence length="378" mass="41779">MDYGPSDSSGTDDDLPPSHGNRMPRGGDRVVGNGRTSVGKLIYTQVETDMETRIHRMEQEAYIAVLRAFFAQSDSFTWDKEELMSDLRKELRVSDMEHRAMLGKVGGDDVLRRMREYRQAASNQHRFIASGAHSAVKALDPTVSASCKKQKTAEVMASLPQPAIPSTMRTVPTGLTNLAARKGASGKKFKGRYSADVRWGYDGQVDINREEAGHAEKMLANHGSFNMPSSRGKGFPKGQSAKGYASLQNGTCRKKPENIELRQTDKLIKEVERVCRGDHPDPSAVENAKMALKEHEQSLIEAIARLGNLSDEEDGRMPNSFHVHTNQERMWRNRQVNGNGSDIKEDIARGCRGGGSNREPIVGEGGVASDDDYIDEDD</sequence>
<evidence type="ECO:0000256" key="3">
    <source>
        <dbReference type="SAM" id="Coils"/>
    </source>
</evidence>
<dbReference type="GO" id="GO:0005634">
    <property type="term" value="C:nucleus"/>
    <property type="evidence" value="ECO:0007669"/>
    <property type="project" value="UniProtKB-SubCell"/>
</dbReference>
<dbReference type="SUPFAM" id="SSF158639">
    <property type="entry name" value="ENT-like"/>
    <property type="match status" value="1"/>
</dbReference>
<dbReference type="PANTHER" id="PTHR33432">
    <property type="entry name" value="PROTEIN EMSY-LIKE 4"/>
    <property type="match status" value="1"/>
</dbReference>
<reference evidence="6" key="1">
    <citation type="submission" date="2015-02" db="EMBL/GenBank/DDBJ databases">
        <title>A transcriptome of Wollemia nobilis - a relic of Gondwana.</title>
        <authorList>
            <person name="Chia J.Y."/>
            <person name="Leong Y.S."/>
            <person name="Abdul Karim S."/>
            <person name="Wan Azmi N."/>
            <person name="Hercus R."/>
            <person name="Croft L."/>
        </authorList>
    </citation>
    <scope>NUCLEOTIDE SEQUENCE</scope>
    <source>
        <strain evidence="6">MaeBrown</strain>
        <tissue evidence="6">Leaf</tissue>
    </source>
</reference>
<proteinExistence type="predicted"/>
<dbReference type="InterPro" id="IPR036142">
    <property type="entry name" value="ENT_dom-like_sf"/>
</dbReference>
<accession>A0A0C9RW33</accession>
<dbReference type="InterPro" id="IPR005491">
    <property type="entry name" value="ENT_dom"/>
</dbReference>
<evidence type="ECO:0000256" key="2">
    <source>
        <dbReference type="ARBA" id="ARBA00023242"/>
    </source>
</evidence>
<feature type="coiled-coil region" evidence="3">
    <location>
        <begin position="285"/>
        <end position="312"/>
    </location>
</feature>
<evidence type="ECO:0000259" key="5">
    <source>
        <dbReference type="PROSITE" id="PS51138"/>
    </source>
</evidence>
<dbReference type="GO" id="GO:0050832">
    <property type="term" value="P:defense response to fungus"/>
    <property type="evidence" value="ECO:0007669"/>
    <property type="project" value="InterPro"/>
</dbReference>
<dbReference type="SMART" id="SM01191">
    <property type="entry name" value="ENT"/>
    <property type="match status" value="1"/>
</dbReference>
<evidence type="ECO:0000313" key="6">
    <source>
        <dbReference type="EMBL" id="JAG88134.1"/>
    </source>
</evidence>
<dbReference type="EMBL" id="GCHU01009768">
    <property type="protein sequence ID" value="JAG88134.1"/>
    <property type="molecule type" value="Transcribed_RNA"/>
</dbReference>
<organism evidence="6">
    <name type="scientific">Wollemia nobilis</name>
    <dbReference type="NCBI Taxonomy" id="56998"/>
    <lineage>
        <taxon>Eukaryota</taxon>
        <taxon>Viridiplantae</taxon>
        <taxon>Streptophyta</taxon>
        <taxon>Embryophyta</taxon>
        <taxon>Tracheophyta</taxon>
        <taxon>Spermatophyta</taxon>
        <taxon>Pinopsida</taxon>
        <taxon>Pinidae</taxon>
        <taxon>Conifers II</taxon>
        <taxon>Araucariales</taxon>
        <taxon>Araucariaceae</taxon>
        <taxon>Wollemia</taxon>
    </lineage>
</organism>
<feature type="domain" description="ENT" evidence="5">
    <location>
        <begin position="50"/>
        <end position="142"/>
    </location>
</feature>
<dbReference type="PROSITE" id="PS51138">
    <property type="entry name" value="ENT"/>
    <property type="match status" value="1"/>
</dbReference>
<comment type="subcellular location">
    <subcellularLocation>
        <location evidence="1">Nucleus</location>
    </subcellularLocation>
</comment>
<dbReference type="PANTHER" id="PTHR33432:SF22">
    <property type="entry name" value="OS10G0436850 PROTEIN"/>
    <property type="match status" value="1"/>
</dbReference>
<evidence type="ECO:0000256" key="4">
    <source>
        <dbReference type="SAM" id="MobiDB-lite"/>
    </source>
</evidence>
<feature type="region of interest" description="Disordered" evidence="4">
    <location>
        <begin position="1"/>
        <end position="34"/>
    </location>
</feature>
<keyword evidence="3" id="KW-0175">Coiled coil</keyword>
<protein>
    <submittedName>
        <fullName evidence="6">TSA: Wollemia nobilis Ref_Wollemi_Transcript_9822_1680 transcribed RNA sequence</fullName>
    </submittedName>
</protein>
<feature type="compositionally biased region" description="Acidic residues" evidence="4">
    <location>
        <begin position="369"/>
        <end position="378"/>
    </location>
</feature>
<dbReference type="AlphaFoldDB" id="A0A0C9RW33"/>
<dbReference type="InterPro" id="IPR033485">
    <property type="entry name" value="EMSY-LIKE_plant"/>
</dbReference>
<evidence type="ECO:0000256" key="1">
    <source>
        <dbReference type="ARBA" id="ARBA00004123"/>
    </source>
</evidence>
<name>A0A0C9RW33_9CONI</name>
<feature type="region of interest" description="Disordered" evidence="4">
    <location>
        <begin position="336"/>
        <end position="378"/>
    </location>
</feature>